<dbReference type="EMBL" id="CM037614">
    <property type="protein sequence ID" value="KAH8017368.1"/>
    <property type="molecule type" value="Genomic_DNA"/>
</dbReference>
<reference evidence="1" key="1">
    <citation type="submission" date="2021-08" db="EMBL/GenBank/DDBJ databases">
        <title>The first chromosome-level gecko genome reveals the dynamic sex chromosomes of Neotropical dwarf geckos (Sphaerodactylidae: Sphaerodactylus).</title>
        <authorList>
            <person name="Pinto B.J."/>
            <person name="Keating S.E."/>
            <person name="Gamble T."/>
        </authorList>
    </citation>
    <scope>NUCLEOTIDE SEQUENCE</scope>
    <source>
        <strain evidence="1">TG3544</strain>
    </source>
</reference>
<accession>A0ACB8GC81</accession>
<protein>
    <submittedName>
        <fullName evidence="1">Uncharacterized protein</fullName>
    </submittedName>
</protein>
<name>A0ACB8GC81_9SAUR</name>
<keyword evidence="2" id="KW-1185">Reference proteome</keyword>
<organism evidence="1 2">
    <name type="scientific">Sphaerodactylus townsendi</name>
    <dbReference type="NCBI Taxonomy" id="933632"/>
    <lineage>
        <taxon>Eukaryota</taxon>
        <taxon>Metazoa</taxon>
        <taxon>Chordata</taxon>
        <taxon>Craniata</taxon>
        <taxon>Vertebrata</taxon>
        <taxon>Euteleostomi</taxon>
        <taxon>Lepidosauria</taxon>
        <taxon>Squamata</taxon>
        <taxon>Bifurcata</taxon>
        <taxon>Gekkota</taxon>
        <taxon>Sphaerodactylidae</taxon>
        <taxon>Sphaerodactylus</taxon>
    </lineage>
</organism>
<gene>
    <name evidence="1" type="ORF">K3G42_028758</name>
</gene>
<comment type="caution">
    <text evidence="1">The sequence shown here is derived from an EMBL/GenBank/DDBJ whole genome shotgun (WGS) entry which is preliminary data.</text>
</comment>
<evidence type="ECO:0000313" key="2">
    <source>
        <dbReference type="Proteomes" id="UP000827872"/>
    </source>
</evidence>
<proteinExistence type="predicted"/>
<evidence type="ECO:0000313" key="1">
    <source>
        <dbReference type="EMBL" id="KAH8017368.1"/>
    </source>
</evidence>
<dbReference type="Proteomes" id="UP000827872">
    <property type="component" value="Linkage Group LG01"/>
</dbReference>
<sequence length="159" mass="17248">MKLTAQTAVTPAFLSCLNQYLQTNMLPVCIKCEEEKLPTLFRCTNQTKNSSCIIYEDHQQCLAIPNGTTAASPTIIPPTNTTGSPTPAGNTTATTHQVTSNRPKTTVITTTVPGTQSPRKSTFDASSFIGGIVLVLGLQAVIFFLYKFCKSKDQNYHTL</sequence>